<dbReference type="EMBL" id="FNFO01000004">
    <property type="protein sequence ID" value="SDL08370.1"/>
    <property type="molecule type" value="Genomic_DNA"/>
</dbReference>
<keyword evidence="3" id="KW-0805">Transcription regulation</keyword>
<dbReference type="Proteomes" id="UP000198510">
    <property type="component" value="Unassembled WGS sequence"/>
</dbReference>
<dbReference type="FunFam" id="1.10.10.10:FF:000163">
    <property type="entry name" value="MarR family transcriptional regulator"/>
    <property type="match status" value="1"/>
</dbReference>
<dbReference type="GO" id="GO:0006950">
    <property type="term" value="P:response to stress"/>
    <property type="evidence" value="ECO:0007669"/>
    <property type="project" value="TreeGrafter"/>
</dbReference>
<dbReference type="Pfam" id="PF22381">
    <property type="entry name" value="Staph_reg_Sar_Rot"/>
    <property type="match status" value="1"/>
</dbReference>
<dbReference type="GO" id="GO:0005737">
    <property type="term" value="C:cytoplasm"/>
    <property type="evidence" value="ECO:0007669"/>
    <property type="project" value="UniProtKB-SubCell"/>
</dbReference>
<accession>A0A1G9H614</accession>
<feature type="domain" description="HTH marR-type" evidence="6">
    <location>
        <begin position="7"/>
        <end position="137"/>
    </location>
</feature>
<protein>
    <submittedName>
        <fullName evidence="7">DNA-binding transcriptional regulator, MarR family</fullName>
    </submittedName>
</protein>
<evidence type="ECO:0000256" key="1">
    <source>
        <dbReference type="ARBA" id="ARBA00004496"/>
    </source>
</evidence>
<dbReference type="OrthoDB" id="9806864at2"/>
<dbReference type="InterPro" id="IPR055166">
    <property type="entry name" value="Transc_reg_Sar_Rot_HTH"/>
</dbReference>
<dbReference type="GO" id="GO:0003677">
    <property type="term" value="F:DNA binding"/>
    <property type="evidence" value="ECO:0007669"/>
    <property type="project" value="UniProtKB-KW"/>
</dbReference>
<evidence type="ECO:0000256" key="4">
    <source>
        <dbReference type="ARBA" id="ARBA00023125"/>
    </source>
</evidence>
<gene>
    <name evidence="7" type="ORF">SAMN05421823_104330</name>
</gene>
<dbReference type="PANTHER" id="PTHR33164">
    <property type="entry name" value="TRANSCRIPTIONAL REGULATOR, MARR FAMILY"/>
    <property type="match status" value="1"/>
</dbReference>
<comment type="subcellular location">
    <subcellularLocation>
        <location evidence="1">Cytoplasm</location>
    </subcellularLocation>
</comment>
<sequence>MDLLNLDHQVCFPLYVLSRQITAQYRPLLDELDLTYPQYLVFLVLWEQKSLSVKALGDRLYLDSGTLTPLLKRLEQKGLLRRHRAAHDERVVEISLTDEGIALRKKAEGIPERFVHRCNMTPEQMEALRDQAVRALEALATCQLDRTEEDAR</sequence>
<evidence type="ECO:0000313" key="8">
    <source>
        <dbReference type="Proteomes" id="UP000198510"/>
    </source>
</evidence>
<keyword evidence="5" id="KW-0804">Transcription</keyword>
<dbReference type="SUPFAM" id="SSF46785">
    <property type="entry name" value="Winged helix' DNA-binding domain"/>
    <property type="match status" value="1"/>
</dbReference>
<reference evidence="7 8" key="1">
    <citation type="submission" date="2016-10" db="EMBL/GenBank/DDBJ databases">
        <authorList>
            <person name="de Groot N.N."/>
        </authorList>
    </citation>
    <scope>NUCLEOTIDE SEQUENCE [LARGE SCALE GENOMIC DNA]</scope>
    <source>
        <strain evidence="7 8">DSM 25186</strain>
    </source>
</reference>
<evidence type="ECO:0000256" key="2">
    <source>
        <dbReference type="ARBA" id="ARBA00022490"/>
    </source>
</evidence>
<dbReference type="STRING" id="1075417.SAMN05421823_104330"/>
<dbReference type="SMART" id="SM00347">
    <property type="entry name" value="HTH_MARR"/>
    <property type="match status" value="1"/>
</dbReference>
<evidence type="ECO:0000256" key="5">
    <source>
        <dbReference type="ARBA" id="ARBA00023163"/>
    </source>
</evidence>
<dbReference type="RefSeq" id="WP_089682348.1">
    <property type="nucleotide sequence ID" value="NZ_FNFO01000004.1"/>
</dbReference>
<proteinExistence type="predicted"/>
<dbReference type="PROSITE" id="PS50995">
    <property type="entry name" value="HTH_MARR_2"/>
    <property type="match status" value="1"/>
</dbReference>
<dbReference type="InterPro" id="IPR036390">
    <property type="entry name" value="WH_DNA-bd_sf"/>
</dbReference>
<dbReference type="GO" id="GO:0003700">
    <property type="term" value="F:DNA-binding transcription factor activity"/>
    <property type="evidence" value="ECO:0007669"/>
    <property type="project" value="InterPro"/>
</dbReference>
<dbReference type="AlphaFoldDB" id="A0A1G9H614"/>
<dbReference type="InterPro" id="IPR039422">
    <property type="entry name" value="MarR/SlyA-like"/>
</dbReference>
<evidence type="ECO:0000256" key="3">
    <source>
        <dbReference type="ARBA" id="ARBA00023015"/>
    </source>
</evidence>
<name>A0A1G9H614_9BACT</name>
<dbReference type="PANTHER" id="PTHR33164:SF100">
    <property type="entry name" value="OSPR"/>
    <property type="match status" value="1"/>
</dbReference>
<keyword evidence="2" id="KW-0963">Cytoplasm</keyword>
<dbReference type="InterPro" id="IPR036388">
    <property type="entry name" value="WH-like_DNA-bd_sf"/>
</dbReference>
<keyword evidence="8" id="KW-1185">Reference proteome</keyword>
<dbReference type="Gene3D" id="1.10.10.10">
    <property type="entry name" value="Winged helix-like DNA-binding domain superfamily/Winged helix DNA-binding domain"/>
    <property type="match status" value="1"/>
</dbReference>
<keyword evidence="4 7" id="KW-0238">DNA-binding</keyword>
<evidence type="ECO:0000259" key="6">
    <source>
        <dbReference type="PROSITE" id="PS50995"/>
    </source>
</evidence>
<dbReference type="InterPro" id="IPR000835">
    <property type="entry name" value="HTH_MarR-typ"/>
</dbReference>
<evidence type="ECO:0000313" key="7">
    <source>
        <dbReference type="EMBL" id="SDL08370.1"/>
    </source>
</evidence>
<dbReference type="PRINTS" id="PR00598">
    <property type="entry name" value="HTHMARR"/>
</dbReference>
<organism evidence="7 8">
    <name type="scientific">Catalinimonas alkaloidigena</name>
    <dbReference type="NCBI Taxonomy" id="1075417"/>
    <lineage>
        <taxon>Bacteria</taxon>
        <taxon>Pseudomonadati</taxon>
        <taxon>Bacteroidota</taxon>
        <taxon>Cytophagia</taxon>
        <taxon>Cytophagales</taxon>
        <taxon>Catalimonadaceae</taxon>
        <taxon>Catalinimonas</taxon>
    </lineage>
</organism>